<reference evidence="3 4" key="2">
    <citation type="submission" date="2015-05" db="EMBL/GenBank/DDBJ databases">
        <title>Distinctive expansion of gene families associated with plant cell wall degradation and secondary metabolism in the genomes of grapevine trunk pathogens.</title>
        <authorList>
            <person name="Lawrence D.P."/>
            <person name="Travadon R."/>
            <person name="Rolshausen P.E."/>
            <person name="Baumgartner K."/>
        </authorList>
    </citation>
    <scope>NUCLEOTIDE SEQUENCE [LARGE SCALE GENOMIC DNA]</scope>
    <source>
        <strain evidence="3">DS831</strain>
    </source>
</reference>
<accession>A0A0G2G418</accession>
<protein>
    <submittedName>
        <fullName evidence="3">Uncharacterized protein</fullName>
    </submittedName>
</protein>
<reference evidence="3 4" key="1">
    <citation type="submission" date="2015-03" db="EMBL/GenBank/DDBJ databases">
        <authorList>
            <person name="Morales-Cruz A."/>
            <person name="Amrine K.C."/>
            <person name="Cantu D."/>
        </authorList>
    </citation>
    <scope>NUCLEOTIDE SEQUENCE [LARGE SCALE GENOMIC DNA]</scope>
    <source>
        <strain evidence="3">DS831</strain>
    </source>
</reference>
<comment type="caution">
    <text evidence="3">The sequence shown here is derived from an EMBL/GenBank/DDBJ whole genome shotgun (WGS) entry which is preliminary data.</text>
</comment>
<sequence>MSCYYPDKSTSDDTPCDSTAEYSACCGSGATCMANGLCLADGLFSRGSCTDQTWKSDACAQQCQEYNEDAGAPITLCDRKSSSNSTWTCGSQDCTNSAVTFTIAAADFTPLVAQQANATCNGTASSSSASSSGNSGTGRSFSSGQMAGVGAGVGVPLLLAFLTVLWLLLAEKRKRRALLQQGQAAGWGNAGVGAGGADQDARFEAMRQMQRQQPVVELDAARERQELPGYTSKRA</sequence>
<feature type="region of interest" description="Disordered" evidence="1">
    <location>
        <begin position="207"/>
        <end position="235"/>
    </location>
</feature>
<keyword evidence="2" id="KW-0812">Transmembrane</keyword>
<dbReference type="EMBL" id="LAQI01000124">
    <property type="protein sequence ID" value="KKY18568.1"/>
    <property type="molecule type" value="Genomic_DNA"/>
</dbReference>
<evidence type="ECO:0000313" key="4">
    <source>
        <dbReference type="Proteomes" id="UP000034182"/>
    </source>
</evidence>
<dbReference type="Proteomes" id="UP000034182">
    <property type="component" value="Unassembled WGS sequence"/>
</dbReference>
<gene>
    <name evidence="3" type="ORF">UCDDS831_g05848</name>
</gene>
<keyword evidence="2" id="KW-0472">Membrane</keyword>
<proteinExistence type="predicted"/>
<evidence type="ECO:0000313" key="3">
    <source>
        <dbReference type="EMBL" id="KKY18568.1"/>
    </source>
</evidence>
<organism evidence="3 4">
    <name type="scientific">Diplodia seriata</name>
    <dbReference type="NCBI Taxonomy" id="420778"/>
    <lineage>
        <taxon>Eukaryota</taxon>
        <taxon>Fungi</taxon>
        <taxon>Dikarya</taxon>
        <taxon>Ascomycota</taxon>
        <taxon>Pezizomycotina</taxon>
        <taxon>Dothideomycetes</taxon>
        <taxon>Dothideomycetes incertae sedis</taxon>
        <taxon>Botryosphaeriales</taxon>
        <taxon>Botryosphaeriaceae</taxon>
        <taxon>Diplodia</taxon>
    </lineage>
</organism>
<evidence type="ECO:0000256" key="1">
    <source>
        <dbReference type="SAM" id="MobiDB-lite"/>
    </source>
</evidence>
<evidence type="ECO:0000256" key="2">
    <source>
        <dbReference type="SAM" id="Phobius"/>
    </source>
</evidence>
<feature type="transmembrane region" description="Helical" evidence="2">
    <location>
        <begin position="146"/>
        <end position="169"/>
    </location>
</feature>
<dbReference type="AlphaFoldDB" id="A0A0G2G418"/>
<keyword evidence="2" id="KW-1133">Transmembrane helix</keyword>
<name>A0A0G2G418_9PEZI</name>